<keyword evidence="2" id="KW-1185">Reference proteome</keyword>
<comment type="caution">
    <text evidence="1">The sequence shown here is derived from an EMBL/GenBank/DDBJ whole genome shotgun (WGS) entry which is preliminary data.</text>
</comment>
<gene>
    <name evidence="1" type="ORF">CLV97_11191</name>
</gene>
<dbReference type="RefSeq" id="WP_106345118.1">
    <property type="nucleotide sequence ID" value="NZ_PVNE01000011.1"/>
</dbReference>
<organism evidence="1 2">
    <name type="scientific">Planifilum fimeticola</name>
    <dbReference type="NCBI Taxonomy" id="201975"/>
    <lineage>
        <taxon>Bacteria</taxon>
        <taxon>Bacillati</taxon>
        <taxon>Bacillota</taxon>
        <taxon>Bacilli</taxon>
        <taxon>Bacillales</taxon>
        <taxon>Thermoactinomycetaceae</taxon>
        <taxon>Planifilum</taxon>
    </lineage>
</organism>
<dbReference type="EMBL" id="PVNE01000011">
    <property type="protein sequence ID" value="PRX40742.1"/>
    <property type="molecule type" value="Genomic_DNA"/>
</dbReference>
<dbReference type="Proteomes" id="UP000237797">
    <property type="component" value="Unassembled WGS sequence"/>
</dbReference>
<evidence type="ECO:0000313" key="1">
    <source>
        <dbReference type="EMBL" id="PRX40742.1"/>
    </source>
</evidence>
<accession>A0A2T0LF02</accession>
<sequence>MAAGLLLFLLLAGCSEENRRLDPLILKGSADVLHIPAEDEYAELADFMRAALRETDLRECTLKRIDAEKRERKVVKEVPPRRGKDPVAWPLSFCEEGEKSAYTGYISPAAKKKADQWFRKHLDTYPDGTKIEFYDVDDASWVGRMGSGDGPGAVVVTVGEPPELKKRVVEKAAEKKQP</sequence>
<dbReference type="OrthoDB" id="1906360at2"/>
<protein>
    <submittedName>
        <fullName evidence="1">Uncharacterized protein</fullName>
    </submittedName>
</protein>
<dbReference type="AlphaFoldDB" id="A0A2T0LF02"/>
<proteinExistence type="predicted"/>
<reference evidence="1 2" key="1">
    <citation type="submission" date="2018-03" db="EMBL/GenBank/DDBJ databases">
        <title>Genomic Encyclopedia of Archaeal and Bacterial Type Strains, Phase II (KMG-II): from individual species to whole genera.</title>
        <authorList>
            <person name="Goeker M."/>
        </authorList>
    </citation>
    <scope>NUCLEOTIDE SEQUENCE [LARGE SCALE GENOMIC DNA]</scope>
    <source>
        <strain evidence="1 2">DSM 44946</strain>
    </source>
</reference>
<evidence type="ECO:0000313" key="2">
    <source>
        <dbReference type="Proteomes" id="UP000237797"/>
    </source>
</evidence>
<name>A0A2T0LF02_9BACL</name>